<dbReference type="EMBL" id="SJPJ01000001">
    <property type="protein sequence ID" value="TWT81040.1"/>
    <property type="molecule type" value="Genomic_DNA"/>
</dbReference>
<evidence type="ECO:0000256" key="1">
    <source>
        <dbReference type="ARBA" id="ARBA00022729"/>
    </source>
</evidence>
<feature type="domain" description="LamG-like jellyroll fold" evidence="3">
    <location>
        <begin position="70"/>
        <end position="201"/>
    </location>
</feature>
<dbReference type="SUPFAM" id="SSF48208">
    <property type="entry name" value="Six-hairpin glycosidases"/>
    <property type="match status" value="1"/>
</dbReference>
<keyword evidence="2" id="KW-1015">Disulfide bond</keyword>
<comment type="caution">
    <text evidence="4">The sequence shown here is derived from an EMBL/GenBank/DDBJ whole genome shotgun (WGS) entry which is preliminary data.</text>
</comment>
<protein>
    <recommendedName>
        <fullName evidence="3">LamG-like jellyroll fold domain-containing protein</fullName>
    </recommendedName>
</protein>
<evidence type="ECO:0000256" key="2">
    <source>
        <dbReference type="ARBA" id="ARBA00023157"/>
    </source>
</evidence>
<keyword evidence="1" id="KW-0732">Signal</keyword>
<dbReference type="AlphaFoldDB" id="A0A5C5Z1I8"/>
<evidence type="ECO:0000259" key="3">
    <source>
        <dbReference type="SMART" id="SM00560"/>
    </source>
</evidence>
<gene>
    <name evidence="4" type="ORF">CA13_24870</name>
</gene>
<dbReference type="Pfam" id="PF21307">
    <property type="entry name" value="Glyco_hydro_95_C"/>
    <property type="match status" value="1"/>
</dbReference>
<dbReference type="Pfam" id="PF14498">
    <property type="entry name" value="Glyco_hyd_65N_2"/>
    <property type="match status" value="1"/>
</dbReference>
<dbReference type="InterPro" id="IPR027414">
    <property type="entry name" value="GH95_N_dom"/>
</dbReference>
<dbReference type="GO" id="GO:0005975">
    <property type="term" value="P:carbohydrate metabolic process"/>
    <property type="evidence" value="ECO:0007669"/>
    <property type="project" value="InterPro"/>
</dbReference>
<keyword evidence="5" id="KW-1185">Reference proteome</keyword>
<dbReference type="Pfam" id="PF22124">
    <property type="entry name" value="Glyco_hydro_95_cat"/>
    <property type="match status" value="1"/>
</dbReference>
<name>A0A5C5Z1I8_9BACT</name>
<dbReference type="InterPro" id="IPR006558">
    <property type="entry name" value="LamG-like"/>
</dbReference>
<dbReference type="GO" id="GO:0004560">
    <property type="term" value="F:alpha-L-fucosidase activity"/>
    <property type="evidence" value="ECO:0007669"/>
    <property type="project" value="TreeGrafter"/>
</dbReference>
<dbReference type="Proteomes" id="UP000315010">
    <property type="component" value="Unassembled WGS sequence"/>
</dbReference>
<evidence type="ECO:0000313" key="4">
    <source>
        <dbReference type="EMBL" id="TWT81040.1"/>
    </source>
</evidence>
<dbReference type="InterPro" id="IPR008928">
    <property type="entry name" value="6-hairpin_glycosidase_sf"/>
</dbReference>
<sequence length="1045" mass="114608">MSRTLEALGNIIILANDPASMTKSRYITFTTLFLVVVSASMAFSAEEGYRLDDRSSLYVAGPDKQLDLIDDVTLEAWVKADAMSQAGGRILDKSISGTQLGYMLDTHPGNSLRFLNAKGMATYSAKLTGDRWTHVVGVYGLAEKVMKLYVDGREVASLSGEFRPMTLSKAPLVIGADPSGGNRFHGRILRAAVYKRALKPEEIATRAASMRAASTQPKPLEGVLGEWVFSSEPGRTITPVAGTLALRRTQRGTTAMRPFKGAFIGEAGAPESPRCLWYTRPAANWNEALPIGNGHIGAMVFGNVNHERIQFNEHTVWTGQPHDYAHEGAAKYLPEIRSLLQEGRSLTREALELDPERRSEPSRELANKARAKQREAENLAGREFMSIPLGQKTYQPCGDLWIETPEPQEAKEVKQFRRWLDLQTGMASTEYGVGDVTYRRDVFASYPDRVLVTRLTSDKPGQVDALLRLSSPHQGETLVQGDTIILQGQVEDDGIRFEAQAKVSAEGGTLAVEGDTVRVTGADAVTIRLVAATNFENFRELTADPSARCQELLANVADKPLHQIVQSHLADHQDLFGRVTIDLGRTDAARQPTDVRLANFSKGGDPDLAALVFQYGRYLLIGSSRAGGQPANLQGIWNESLRPPWDSKYTCNINTEMNYWPALTTNLAECQTPLNDAIADLAVSGQSTAKQHYNASGWVVHHNFDLWRGAAPINASNHGIWVVGGAWLCQHLWEQYLFTEDEKFLAEKAYPAMKGSAEFFADFLIEDELTGHLISGPSNSPEQGGLVMGPAMDHDIIRSLFANTADAARVLGVDSQLATKLDSLRNQIAPNQIGRAGQLQEWMEDLDDPKNQHRHVSHLWTVFPGRGITWHDKDMFAAARQSLIYRGDAATGWSMGWKVNLWARFLDGDHTYLILSNLLNPIGTVKGQGGLYPNLFDAHPPFQIDGNFGATAGVAEMLLQSHTGELHLLPALPKVWADGSVQGLCARGGFSVDIAWKDGRLASATVTSQLGNPVKIRSGDRVVSFNTTKGQRLVVDADLDLQARP</sequence>
<dbReference type="Gene3D" id="2.70.98.50">
    <property type="entry name" value="putative glycoside hydrolase family protein from bacillus halodurans"/>
    <property type="match status" value="1"/>
</dbReference>
<dbReference type="PANTHER" id="PTHR31084">
    <property type="entry name" value="ALPHA-L-FUCOSIDASE 2"/>
    <property type="match status" value="1"/>
</dbReference>
<reference evidence="4 5" key="1">
    <citation type="submission" date="2019-02" db="EMBL/GenBank/DDBJ databases">
        <title>Deep-cultivation of Planctomycetes and their phenomic and genomic characterization uncovers novel biology.</title>
        <authorList>
            <person name="Wiegand S."/>
            <person name="Jogler M."/>
            <person name="Boedeker C."/>
            <person name="Pinto D."/>
            <person name="Vollmers J."/>
            <person name="Rivas-Marin E."/>
            <person name="Kohn T."/>
            <person name="Peeters S.H."/>
            <person name="Heuer A."/>
            <person name="Rast P."/>
            <person name="Oberbeckmann S."/>
            <person name="Bunk B."/>
            <person name="Jeske O."/>
            <person name="Meyerdierks A."/>
            <person name="Storesund J.E."/>
            <person name="Kallscheuer N."/>
            <person name="Luecker S."/>
            <person name="Lage O.M."/>
            <person name="Pohl T."/>
            <person name="Merkel B.J."/>
            <person name="Hornburger P."/>
            <person name="Mueller R.-W."/>
            <person name="Bruemmer F."/>
            <person name="Labrenz M."/>
            <person name="Spormann A.M."/>
            <person name="Op Den Camp H."/>
            <person name="Overmann J."/>
            <person name="Amann R."/>
            <person name="Jetten M.S.M."/>
            <person name="Mascher T."/>
            <person name="Medema M.H."/>
            <person name="Devos D.P."/>
            <person name="Kaster A.-K."/>
            <person name="Ovreas L."/>
            <person name="Rohde M."/>
            <person name="Galperin M.Y."/>
            <person name="Jogler C."/>
        </authorList>
    </citation>
    <scope>NUCLEOTIDE SEQUENCE [LARGE SCALE GENOMIC DNA]</scope>
    <source>
        <strain evidence="4 5">CA13</strain>
    </source>
</reference>
<accession>A0A5C5Z1I8</accession>
<dbReference type="PANTHER" id="PTHR31084:SF0">
    <property type="entry name" value="ALPHA-L-FUCOSIDASE 2"/>
    <property type="match status" value="1"/>
</dbReference>
<dbReference type="Gene3D" id="2.60.120.200">
    <property type="match status" value="1"/>
</dbReference>
<dbReference type="InterPro" id="IPR049053">
    <property type="entry name" value="AFCA-like_C"/>
</dbReference>
<organism evidence="4 5">
    <name type="scientific">Novipirellula herctigrandis</name>
    <dbReference type="NCBI Taxonomy" id="2527986"/>
    <lineage>
        <taxon>Bacteria</taxon>
        <taxon>Pseudomonadati</taxon>
        <taxon>Planctomycetota</taxon>
        <taxon>Planctomycetia</taxon>
        <taxon>Pirellulales</taxon>
        <taxon>Pirellulaceae</taxon>
        <taxon>Novipirellula</taxon>
    </lineage>
</organism>
<proteinExistence type="predicted"/>
<dbReference type="SMART" id="SM00560">
    <property type="entry name" value="LamGL"/>
    <property type="match status" value="1"/>
</dbReference>
<dbReference type="Gene3D" id="1.50.10.10">
    <property type="match status" value="1"/>
</dbReference>
<evidence type="ECO:0000313" key="5">
    <source>
        <dbReference type="Proteomes" id="UP000315010"/>
    </source>
</evidence>
<dbReference type="InterPro" id="IPR012341">
    <property type="entry name" value="6hp_glycosidase-like_sf"/>
</dbReference>
<dbReference type="Pfam" id="PF13385">
    <property type="entry name" value="Laminin_G_3"/>
    <property type="match status" value="1"/>
</dbReference>
<dbReference type="InterPro" id="IPR054363">
    <property type="entry name" value="GH95_cat"/>
</dbReference>
<dbReference type="OrthoDB" id="9802600at2"/>
<dbReference type="SUPFAM" id="SSF49899">
    <property type="entry name" value="Concanavalin A-like lectins/glucanases"/>
    <property type="match status" value="1"/>
</dbReference>
<dbReference type="InterPro" id="IPR013320">
    <property type="entry name" value="ConA-like_dom_sf"/>
</dbReference>